<evidence type="ECO:0000313" key="3">
    <source>
        <dbReference type="Proteomes" id="UP001198962"/>
    </source>
</evidence>
<organism evidence="2 3">
    <name type="scientific">Brotaphodocola catenula</name>
    <dbReference type="NCBI Taxonomy" id="2885361"/>
    <lineage>
        <taxon>Bacteria</taxon>
        <taxon>Bacillati</taxon>
        <taxon>Bacillota</taxon>
        <taxon>Clostridia</taxon>
        <taxon>Lachnospirales</taxon>
        <taxon>Lachnospiraceae</taxon>
        <taxon>Brotaphodocola</taxon>
    </lineage>
</organism>
<name>A0AAE3DLK3_9FIRM</name>
<keyword evidence="3" id="KW-1185">Reference proteome</keyword>
<dbReference type="RefSeq" id="WP_308451542.1">
    <property type="nucleotide sequence ID" value="NZ_JAJEPU010000027.1"/>
</dbReference>
<sequence length="116" mass="12565">MTPSESSKSAFHICATTSLLCGILGIFSFFYPPIQLIFGSSALILAYVSKNSGSLHGSAIAGIILGVLCIISSFVIFKEYIWIMDLLDDPASSAEIKEMIQTYRDLIEQALPLPTT</sequence>
<keyword evidence="1" id="KW-0472">Membrane</keyword>
<evidence type="ECO:0000313" key="2">
    <source>
        <dbReference type="EMBL" id="MCC2165153.1"/>
    </source>
</evidence>
<dbReference type="Proteomes" id="UP001198962">
    <property type="component" value="Unassembled WGS sequence"/>
</dbReference>
<feature type="transmembrane region" description="Helical" evidence="1">
    <location>
        <begin position="54"/>
        <end position="77"/>
    </location>
</feature>
<evidence type="ECO:0000256" key="1">
    <source>
        <dbReference type="SAM" id="Phobius"/>
    </source>
</evidence>
<comment type="caution">
    <text evidence="2">The sequence shown here is derived from an EMBL/GenBank/DDBJ whole genome shotgun (WGS) entry which is preliminary data.</text>
</comment>
<keyword evidence="1" id="KW-0812">Transmembrane</keyword>
<dbReference type="AlphaFoldDB" id="A0AAE3DLK3"/>
<keyword evidence="1" id="KW-1133">Transmembrane helix</keyword>
<proteinExistence type="predicted"/>
<feature type="transmembrane region" description="Helical" evidence="1">
    <location>
        <begin position="12"/>
        <end position="34"/>
    </location>
</feature>
<accession>A0AAE3DLK3</accession>
<protein>
    <submittedName>
        <fullName evidence="2">DUF4190 domain-containing protein</fullName>
    </submittedName>
</protein>
<dbReference type="EMBL" id="JAJEPU010000027">
    <property type="protein sequence ID" value="MCC2165153.1"/>
    <property type="molecule type" value="Genomic_DNA"/>
</dbReference>
<gene>
    <name evidence="2" type="ORF">LKD32_09745</name>
</gene>
<reference evidence="2" key="1">
    <citation type="submission" date="2021-10" db="EMBL/GenBank/DDBJ databases">
        <title>Anaerobic single-cell dispensing facilitates the cultivation of human gut bacteria.</title>
        <authorList>
            <person name="Afrizal A."/>
        </authorList>
    </citation>
    <scope>NUCLEOTIDE SEQUENCE</scope>
    <source>
        <strain evidence="2">CLA-AA-H274</strain>
    </source>
</reference>